<feature type="active site" evidence="4">
    <location>
        <position position="289"/>
    </location>
</feature>
<dbReference type="GO" id="GO:0000213">
    <property type="term" value="F:tRNA-intron lyase activity"/>
    <property type="evidence" value="ECO:0007669"/>
    <property type="project" value="UniProtKB-UniRule"/>
</dbReference>
<name>A0A1I4H5Z1_9EURY</name>
<dbReference type="NCBIfam" id="NF006794">
    <property type="entry name" value="PRK09300.1-1"/>
    <property type="match status" value="1"/>
</dbReference>
<dbReference type="InterPro" id="IPR036167">
    <property type="entry name" value="tRNA_intron_Endo_cat-like_sf"/>
</dbReference>
<gene>
    <name evidence="4" type="primary">endA</name>
    <name evidence="7" type="ORF">SAMN04487950_3536</name>
</gene>
<keyword evidence="8" id="KW-1185">Reference proteome</keyword>
<evidence type="ECO:0000313" key="8">
    <source>
        <dbReference type="Proteomes" id="UP000199607"/>
    </source>
</evidence>
<keyword evidence="1 4" id="KW-0819">tRNA processing</keyword>
<dbReference type="SUPFAM" id="SSF55267">
    <property type="entry name" value="tRNA-intron endonuclease N-terminal domain-like"/>
    <property type="match status" value="2"/>
</dbReference>
<dbReference type="NCBIfam" id="TIGR00324">
    <property type="entry name" value="endA"/>
    <property type="match status" value="1"/>
</dbReference>
<feature type="domain" description="tRNA intron endonuclease catalytic" evidence="5">
    <location>
        <begin position="259"/>
        <end position="346"/>
    </location>
</feature>
<comment type="catalytic activity">
    <reaction evidence="4">
        <text>pretRNA = a 3'-half-tRNA molecule with a 5'-OH end + a 5'-half-tRNA molecule with a 2',3'-cyclic phosphate end + an intron with a 2',3'-cyclic phosphate and a 5'-hydroxyl terminus.</text>
        <dbReference type="EC" id="4.6.1.16"/>
    </reaction>
</comment>
<dbReference type="Proteomes" id="UP000199607">
    <property type="component" value="Unassembled WGS sequence"/>
</dbReference>
<dbReference type="EMBL" id="FOTC01000005">
    <property type="protein sequence ID" value="SFL37742.1"/>
    <property type="molecule type" value="Genomic_DNA"/>
</dbReference>
<evidence type="ECO:0000256" key="4">
    <source>
        <dbReference type="HAMAP-Rule" id="MF_01834"/>
    </source>
</evidence>
<dbReference type="InterPro" id="IPR006677">
    <property type="entry name" value="tRNA_intron_Endonuc_cat-like"/>
</dbReference>
<reference evidence="8" key="1">
    <citation type="submission" date="2016-10" db="EMBL/GenBank/DDBJ databases">
        <authorList>
            <person name="Varghese N."/>
            <person name="Submissions S."/>
        </authorList>
    </citation>
    <scope>NUCLEOTIDE SEQUENCE [LARGE SCALE GENOMIC DNA]</scope>
    <source>
        <strain evidence="8">CGMCC 1.7738</strain>
    </source>
</reference>
<dbReference type="InterPro" id="IPR006678">
    <property type="entry name" value="tRNA_intron_Endonuc_N"/>
</dbReference>
<keyword evidence="2 4" id="KW-0456">Lyase</keyword>
<comment type="subunit">
    <text evidence="4">Homodimer.</text>
</comment>
<comment type="function">
    <text evidence="3">Endonuclease that removes tRNA introns. Cleaves pre-tRNA at the 5'- and 3'-splice sites to release the intron. The products are an intron and two tRNA half-molecules bearing 2',3' cyclic phosphate and 5'-OH termini. Recognizes a pseudosymmetric substrate in which 2 bulged loops of 3 bases are separated by a stem of 4 bp.</text>
</comment>
<evidence type="ECO:0000259" key="5">
    <source>
        <dbReference type="Pfam" id="PF01974"/>
    </source>
</evidence>
<dbReference type="AlphaFoldDB" id="A0A1I4H5Z1"/>
<dbReference type="CDD" id="cd22363">
    <property type="entry name" value="tRNA-intron_lyase_C"/>
    <property type="match status" value="2"/>
</dbReference>
<dbReference type="GO" id="GO:0003676">
    <property type="term" value="F:nucleic acid binding"/>
    <property type="evidence" value="ECO:0007669"/>
    <property type="project" value="InterPro"/>
</dbReference>
<accession>A0A1I4H5Z1</accession>
<dbReference type="Pfam" id="PF01974">
    <property type="entry name" value="tRNA_int_endo"/>
    <property type="match status" value="1"/>
</dbReference>
<organism evidence="7 8">
    <name type="scientific">Halogranum rubrum</name>
    <dbReference type="NCBI Taxonomy" id="553466"/>
    <lineage>
        <taxon>Archaea</taxon>
        <taxon>Methanobacteriati</taxon>
        <taxon>Methanobacteriota</taxon>
        <taxon>Stenosarchaea group</taxon>
        <taxon>Halobacteria</taxon>
        <taxon>Halobacteriales</taxon>
        <taxon>Haloferacaceae</taxon>
    </lineage>
</organism>
<dbReference type="EC" id="4.6.1.16" evidence="4"/>
<sequence length="354" mass="39182">MDGHLQGDVVRVGGDARQRFHDSRGYGRPAGGNDIDLSRVEAAHLLFRGDVDTVDGMGFEEFFVASTEAGERFALRFLVYIDLRGRGFYISPTREGWPGVSDASGQADYDFVVHPRGTGPDEGRVEHRVRVVGERQSVPADELLDEELVLAVVDEESELTYLEATTPKLDGATDFTPSQSLSGVLLDDRVVVWNAPESLYEYGFYGQPLTGRDADIEGAIQLSLVEAASLADDGVLSVDESQDYEAIVERGREVEGERFDRRLAVYSTLRDRQVVPKTGYKFGADFRTYDEVESVSNLSHSEHLIRVLPPEHVFAPRDLALDVRLAGGVRKRMVFALTDANEGIDWLSVARLTP</sequence>
<dbReference type="InterPro" id="IPR036740">
    <property type="entry name" value="tRNA_intron_Endonuc_N_sf"/>
</dbReference>
<dbReference type="PANTHER" id="PTHR21227">
    <property type="entry name" value="TRNA-SPLICING ENDONUCLEASE SUBUNIT SEN2"/>
    <property type="match status" value="1"/>
</dbReference>
<keyword evidence="7" id="KW-0540">Nuclease</keyword>
<dbReference type="STRING" id="553466.SAMN04487950_3536"/>
<keyword evidence="7" id="KW-0255">Endonuclease</keyword>
<evidence type="ECO:0000259" key="6">
    <source>
        <dbReference type="Pfam" id="PF02778"/>
    </source>
</evidence>
<dbReference type="HAMAP" id="MF_01834">
    <property type="entry name" value="EndA_long"/>
    <property type="match status" value="1"/>
</dbReference>
<dbReference type="InterPro" id="IPR006676">
    <property type="entry name" value="tRNA_splic"/>
</dbReference>
<keyword evidence="7" id="KW-0378">Hydrolase</keyword>
<evidence type="ECO:0000256" key="2">
    <source>
        <dbReference type="ARBA" id="ARBA00023239"/>
    </source>
</evidence>
<dbReference type="RefSeq" id="WP_089870996.1">
    <property type="nucleotide sequence ID" value="NZ_FOTC01000005.1"/>
</dbReference>
<dbReference type="InterPro" id="IPR011856">
    <property type="entry name" value="tRNA_endonuc-like_dom_sf"/>
</dbReference>
<comment type="similarity">
    <text evidence="4">Belongs to the tRNA-intron endonuclease family. Archaeal long subfamily.</text>
</comment>
<protein>
    <recommendedName>
        <fullName evidence="4">tRNA-splicing endonuclease</fullName>
        <ecNumber evidence="4">4.6.1.16</ecNumber>
    </recommendedName>
    <alternativeName>
        <fullName evidence="4">tRNA-intron endonuclease</fullName>
    </alternativeName>
</protein>
<feature type="domain" description="tRNA intron endonuclease N-terminal" evidence="6">
    <location>
        <begin position="182"/>
        <end position="242"/>
    </location>
</feature>
<evidence type="ECO:0000313" key="7">
    <source>
        <dbReference type="EMBL" id="SFL37742.1"/>
    </source>
</evidence>
<dbReference type="InterPro" id="IPR023516">
    <property type="entry name" value="tRNA_splic_arch_long"/>
</dbReference>
<dbReference type="GO" id="GO:0006388">
    <property type="term" value="P:tRNA splicing, via endonucleolytic cleavage and ligation"/>
    <property type="evidence" value="ECO:0007669"/>
    <property type="project" value="UniProtKB-UniRule"/>
</dbReference>
<feature type="domain" description="tRNA intron endonuclease N-terminal" evidence="6">
    <location>
        <begin position="1"/>
        <end position="63"/>
    </location>
</feature>
<evidence type="ECO:0000256" key="3">
    <source>
        <dbReference type="ARBA" id="ARBA00024798"/>
    </source>
</evidence>
<dbReference type="Pfam" id="PF02778">
    <property type="entry name" value="tRNA_int_endo_N"/>
    <property type="match status" value="2"/>
</dbReference>
<dbReference type="GO" id="GO:0005737">
    <property type="term" value="C:cytoplasm"/>
    <property type="evidence" value="ECO:0007669"/>
    <property type="project" value="TreeGrafter"/>
</dbReference>
<dbReference type="Gene3D" id="3.40.1170.20">
    <property type="entry name" value="tRNA intron endonuclease, N-terminal domain"/>
    <property type="match status" value="2"/>
</dbReference>
<feature type="active site" evidence="4">
    <location>
        <position position="331"/>
    </location>
</feature>
<comment type="function">
    <text evidence="4">Endonuclease that removes tRNA introns. Cleaves pre-tRNA at the 5' and 3' splice sites to release the intron. The products are an intron and two tRNA half-molecules bearing 2',3' cyclic phosphate and 5'-OH termini. Recognizes a pseudosymmetric substrate in which 2 bulged loops of 3 bases are separated by a stem of 4 bp.</text>
</comment>
<dbReference type="Gene3D" id="3.40.1350.10">
    <property type="match status" value="2"/>
</dbReference>
<dbReference type="SUPFAM" id="SSF53032">
    <property type="entry name" value="tRNA-intron endonuclease catalytic domain-like"/>
    <property type="match status" value="2"/>
</dbReference>
<evidence type="ECO:0000256" key="1">
    <source>
        <dbReference type="ARBA" id="ARBA00022694"/>
    </source>
</evidence>
<feature type="active site" evidence="4">
    <location>
        <position position="300"/>
    </location>
</feature>
<proteinExistence type="inferred from homology"/>
<dbReference type="PANTHER" id="PTHR21227:SF0">
    <property type="entry name" value="TRNA-SPLICING ENDONUCLEASE SUBUNIT SEN2"/>
    <property type="match status" value="1"/>
</dbReference>